<dbReference type="Pfam" id="PF05050">
    <property type="entry name" value="Methyltransf_21"/>
    <property type="match status" value="1"/>
</dbReference>
<keyword evidence="2" id="KW-0808">Transferase</keyword>
<evidence type="ECO:0000259" key="1">
    <source>
        <dbReference type="Pfam" id="PF05050"/>
    </source>
</evidence>
<accession>A0ABU3K5H0</accession>
<dbReference type="SUPFAM" id="SSF53335">
    <property type="entry name" value="S-adenosyl-L-methionine-dependent methyltransferases"/>
    <property type="match status" value="1"/>
</dbReference>
<dbReference type="EMBL" id="JAQOUE010000001">
    <property type="protein sequence ID" value="MDT7041667.1"/>
    <property type="molecule type" value="Genomic_DNA"/>
</dbReference>
<dbReference type="PANTHER" id="PTHR36973:SF4">
    <property type="entry name" value="NODULATION PROTEIN"/>
    <property type="match status" value="1"/>
</dbReference>
<dbReference type="InterPro" id="IPR053188">
    <property type="entry name" value="FkbM_Methyltransferase"/>
</dbReference>
<gene>
    <name evidence="2" type="ORF">PPG34_04845</name>
</gene>
<evidence type="ECO:0000313" key="3">
    <source>
        <dbReference type="Proteomes" id="UP001250932"/>
    </source>
</evidence>
<dbReference type="NCBIfam" id="TIGR01444">
    <property type="entry name" value="fkbM_fam"/>
    <property type="match status" value="1"/>
</dbReference>
<keyword evidence="3" id="KW-1185">Reference proteome</keyword>
<dbReference type="Proteomes" id="UP001250932">
    <property type="component" value="Unassembled WGS sequence"/>
</dbReference>
<dbReference type="Gene3D" id="3.40.50.150">
    <property type="entry name" value="Vaccinia Virus protein VP39"/>
    <property type="match status" value="1"/>
</dbReference>
<dbReference type="PANTHER" id="PTHR36973">
    <property type="entry name" value="SLL1456 PROTEIN-RELATED"/>
    <property type="match status" value="1"/>
</dbReference>
<sequence length="342" mass="38689">MEHNQFLGDCDFLASAPYTTLKTLGLGFVDVGVRDGIHPIVAPIAGLTSALAFEPDQAECVRLQNLYANSTPWKEVWIEPSALYESNGTKTLHITSASTNTSLRHVHDPFVERYEMEKFQPIGMEQVVTRTLDDVLATQFASHPQLGEFIKLDTQGTEFEILMGARKTLTDRTVALLVEVWYCQTYDGQKLFSDIEIFLRSQGFSFYGASVHYRSRKFLDKCQHVTKERPLWADAVFFRDPLPGSFVPISLNERQVHVLFTCAMLLGSYDFALELAQSTWADGKEHDRIARFVHKISRVSRWDAVLSALKLAGEAVISPKRAQITLGKFIDARRDVCNYEEV</sequence>
<reference evidence="2 3" key="1">
    <citation type="journal article" date="2023" name="ISME J.">
        <title>Cultivation and genomic characterization of novel and ubiquitous marine nitrite-oxidizing bacteria from the Nitrospirales.</title>
        <authorList>
            <person name="Mueller A.J."/>
            <person name="Daebeler A."/>
            <person name="Herbold C.W."/>
            <person name="Kirkegaard R.H."/>
            <person name="Daims H."/>
        </authorList>
    </citation>
    <scope>NUCLEOTIDE SEQUENCE [LARGE SCALE GENOMIC DNA]</scope>
    <source>
        <strain evidence="2 3">EB</strain>
    </source>
</reference>
<dbReference type="RefSeq" id="WP_313832015.1">
    <property type="nucleotide sequence ID" value="NZ_JAQOUE010000001.1"/>
</dbReference>
<dbReference type="InterPro" id="IPR006342">
    <property type="entry name" value="FkbM_mtfrase"/>
</dbReference>
<name>A0ABU3K5H0_9BACT</name>
<comment type="caution">
    <text evidence="2">The sequence shown here is derived from an EMBL/GenBank/DDBJ whole genome shotgun (WGS) entry which is preliminary data.</text>
</comment>
<dbReference type="InterPro" id="IPR029063">
    <property type="entry name" value="SAM-dependent_MTases_sf"/>
</dbReference>
<keyword evidence="2" id="KW-0489">Methyltransferase</keyword>
<organism evidence="2 3">
    <name type="scientific">Candidatus Nitronereus thalassa</name>
    <dbReference type="NCBI Taxonomy" id="3020898"/>
    <lineage>
        <taxon>Bacteria</taxon>
        <taxon>Pseudomonadati</taxon>
        <taxon>Nitrospirota</taxon>
        <taxon>Nitrospiria</taxon>
        <taxon>Nitrospirales</taxon>
        <taxon>Nitrospiraceae</taxon>
        <taxon>Candidatus Nitronereus</taxon>
    </lineage>
</organism>
<evidence type="ECO:0000313" key="2">
    <source>
        <dbReference type="EMBL" id="MDT7041667.1"/>
    </source>
</evidence>
<dbReference type="GO" id="GO:0008168">
    <property type="term" value="F:methyltransferase activity"/>
    <property type="evidence" value="ECO:0007669"/>
    <property type="project" value="UniProtKB-KW"/>
</dbReference>
<dbReference type="GO" id="GO:0032259">
    <property type="term" value="P:methylation"/>
    <property type="evidence" value="ECO:0007669"/>
    <property type="project" value="UniProtKB-KW"/>
</dbReference>
<feature type="domain" description="Methyltransferase FkbM" evidence="1">
    <location>
        <begin position="30"/>
        <end position="206"/>
    </location>
</feature>
<protein>
    <submittedName>
        <fullName evidence="2">FkbM family methyltransferase</fullName>
    </submittedName>
</protein>
<proteinExistence type="predicted"/>